<evidence type="ECO:0000256" key="4">
    <source>
        <dbReference type="RuleBase" id="RU000363"/>
    </source>
</evidence>
<dbReference type="PANTHER" id="PTHR44169:SF3">
    <property type="entry name" value="SHORT-CHAIN DEHYDROGENASE SRDE"/>
    <property type="match status" value="1"/>
</dbReference>
<evidence type="ECO:0000313" key="6">
    <source>
        <dbReference type="Proteomes" id="UP000266272"/>
    </source>
</evidence>
<sequence>MARRQKFALVTGCGKGGIGEAIIQEYTRHGVHTIATVLPNENSDHLVAVGATWFPLDVTDEESVANLKEKILVLTNGYLDFLVNNAGICYTMTAIDTDVNAVKRMFEVNVFGPMQMVHHFHDMLIRATGTIVNIGSIGGVVPYMYGASYNASKAALHHYSNTLRLEMSPFNVKVLTVISGEVGTNILKNDVHRKLPPGSYYSPLEAEFKDHVQRTPKFEVISSPMALDWKCHWHY</sequence>
<dbReference type="Proteomes" id="UP000266272">
    <property type="component" value="Unassembled WGS sequence"/>
</dbReference>
<dbReference type="GO" id="GO:0006654">
    <property type="term" value="P:phosphatidic acid biosynthetic process"/>
    <property type="evidence" value="ECO:0007669"/>
    <property type="project" value="TreeGrafter"/>
</dbReference>
<keyword evidence="2" id="KW-0521">NADP</keyword>
<evidence type="ECO:0000313" key="5">
    <source>
        <dbReference type="EMBL" id="RFU76452.1"/>
    </source>
</evidence>
<dbReference type="OrthoDB" id="4894656at2759"/>
<proteinExistence type="inferred from homology"/>
<reference evidence="5 6" key="1">
    <citation type="journal article" date="2018" name="PLoS Pathog.">
        <title>Evolution of structural diversity of trichothecenes, a family of toxins produced by plant pathogenic and entomopathogenic fungi.</title>
        <authorList>
            <person name="Proctor R.H."/>
            <person name="McCormick S.P."/>
            <person name="Kim H.S."/>
            <person name="Cardoza R.E."/>
            <person name="Stanley A.M."/>
            <person name="Lindo L."/>
            <person name="Kelly A."/>
            <person name="Brown D.W."/>
            <person name="Lee T."/>
            <person name="Vaughan M.M."/>
            <person name="Alexander N.J."/>
            <person name="Busman M."/>
            <person name="Gutierrez S."/>
        </authorList>
    </citation>
    <scope>NUCLEOTIDE SEQUENCE [LARGE SCALE GENOMIC DNA]</scope>
    <source>
        <strain evidence="5 6">IBT 40837</strain>
    </source>
</reference>
<dbReference type="GO" id="GO:0005811">
    <property type="term" value="C:lipid droplet"/>
    <property type="evidence" value="ECO:0007669"/>
    <property type="project" value="TreeGrafter"/>
</dbReference>
<dbReference type="InterPro" id="IPR002347">
    <property type="entry name" value="SDR_fam"/>
</dbReference>
<gene>
    <name evidence="5" type="ORF">TARUN_5808</name>
</gene>
<dbReference type="GO" id="GO:0000140">
    <property type="term" value="F:acylglycerone-phosphate reductase (NADP+) activity"/>
    <property type="evidence" value="ECO:0007669"/>
    <property type="project" value="TreeGrafter"/>
</dbReference>
<dbReference type="STRING" id="490622.A0A395NK08"/>
<comment type="caution">
    <text evidence="5">The sequence shown here is derived from an EMBL/GenBank/DDBJ whole genome shotgun (WGS) entry which is preliminary data.</text>
</comment>
<dbReference type="GO" id="GO:0019433">
    <property type="term" value="P:triglyceride catabolic process"/>
    <property type="evidence" value="ECO:0007669"/>
    <property type="project" value="TreeGrafter"/>
</dbReference>
<keyword evidence="6" id="KW-1185">Reference proteome</keyword>
<dbReference type="CDD" id="cd05374">
    <property type="entry name" value="17beta-HSD-like_SDR_c"/>
    <property type="match status" value="1"/>
</dbReference>
<evidence type="ECO:0000256" key="3">
    <source>
        <dbReference type="ARBA" id="ARBA00023002"/>
    </source>
</evidence>
<dbReference type="AlphaFoldDB" id="A0A395NK08"/>
<keyword evidence="3" id="KW-0560">Oxidoreductase</keyword>
<protein>
    <submittedName>
        <fullName evidence="5">Nad-binding</fullName>
    </submittedName>
</protein>
<dbReference type="SUPFAM" id="SSF51735">
    <property type="entry name" value="NAD(P)-binding Rossmann-fold domains"/>
    <property type="match status" value="1"/>
</dbReference>
<dbReference type="PRINTS" id="PR00081">
    <property type="entry name" value="GDHRDH"/>
</dbReference>
<dbReference type="Pfam" id="PF00106">
    <property type="entry name" value="adh_short"/>
    <property type="match status" value="1"/>
</dbReference>
<dbReference type="EMBL" id="PXOA01000351">
    <property type="protein sequence ID" value="RFU76452.1"/>
    <property type="molecule type" value="Genomic_DNA"/>
</dbReference>
<accession>A0A395NK08</accession>
<evidence type="ECO:0000256" key="2">
    <source>
        <dbReference type="ARBA" id="ARBA00022857"/>
    </source>
</evidence>
<dbReference type="InterPro" id="IPR020904">
    <property type="entry name" value="Sc_DH/Rdtase_CS"/>
</dbReference>
<dbReference type="PANTHER" id="PTHR44169">
    <property type="entry name" value="NADPH-DEPENDENT 1-ACYLDIHYDROXYACETONE PHOSPHATE REDUCTASE"/>
    <property type="match status" value="1"/>
</dbReference>
<name>A0A395NK08_TRIAR</name>
<dbReference type="InterPro" id="IPR036291">
    <property type="entry name" value="NAD(P)-bd_dom_sf"/>
</dbReference>
<evidence type="ECO:0000256" key="1">
    <source>
        <dbReference type="ARBA" id="ARBA00006484"/>
    </source>
</evidence>
<dbReference type="GO" id="GO:0005783">
    <property type="term" value="C:endoplasmic reticulum"/>
    <property type="evidence" value="ECO:0007669"/>
    <property type="project" value="TreeGrafter"/>
</dbReference>
<dbReference type="PRINTS" id="PR00080">
    <property type="entry name" value="SDRFAMILY"/>
</dbReference>
<organism evidence="5 6">
    <name type="scientific">Trichoderma arundinaceum</name>
    <dbReference type="NCBI Taxonomy" id="490622"/>
    <lineage>
        <taxon>Eukaryota</taxon>
        <taxon>Fungi</taxon>
        <taxon>Dikarya</taxon>
        <taxon>Ascomycota</taxon>
        <taxon>Pezizomycotina</taxon>
        <taxon>Sordariomycetes</taxon>
        <taxon>Hypocreomycetidae</taxon>
        <taxon>Hypocreales</taxon>
        <taxon>Hypocreaceae</taxon>
        <taxon>Trichoderma</taxon>
    </lineage>
</organism>
<comment type="similarity">
    <text evidence="1 4">Belongs to the short-chain dehydrogenases/reductases (SDR) family.</text>
</comment>
<dbReference type="Gene3D" id="3.40.50.720">
    <property type="entry name" value="NAD(P)-binding Rossmann-like Domain"/>
    <property type="match status" value="1"/>
</dbReference>
<dbReference type="PROSITE" id="PS00061">
    <property type="entry name" value="ADH_SHORT"/>
    <property type="match status" value="1"/>
</dbReference>
<dbReference type="GO" id="GO:0004806">
    <property type="term" value="F:triacylglycerol lipase activity"/>
    <property type="evidence" value="ECO:0007669"/>
    <property type="project" value="TreeGrafter"/>
</dbReference>